<dbReference type="Gene3D" id="2.60.40.1120">
    <property type="entry name" value="Carboxypeptidase-like, regulatory domain"/>
    <property type="match status" value="1"/>
</dbReference>
<evidence type="ECO:0000256" key="1">
    <source>
        <dbReference type="ARBA" id="ARBA00004571"/>
    </source>
</evidence>
<dbReference type="NCBIfam" id="TIGR04056">
    <property type="entry name" value="OMP_RagA_SusC"/>
    <property type="match status" value="1"/>
</dbReference>
<dbReference type="GO" id="GO:0009279">
    <property type="term" value="C:cell outer membrane"/>
    <property type="evidence" value="ECO:0007669"/>
    <property type="project" value="UniProtKB-SubCell"/>
</dbReference>
<dbReference type="InterPro" id="IPR008969">
    <property type="entry name" value="CarboxyPept-like_regulatory"/>
</dbReference>
<dbReference type="InterPro" id="IPR012910">
    <property type="entry name" value="Plug_dom"/>
</dbReference>
<dbReference type="Gene3D" id="3.55.50.30">
    <property type="match status" value="1"/>
</dbReference>
<comment type="similarity">
    <text evidence="8 9">Belongs to the TonB-dependent receptor family.</text>
</comment>
<dbReference type="InterPro" id="IPR036942">
    <property type="entry name" value="Beta-barrel_TonB_sf"/>
</dbReference>
<dbReference type="PROSITE" id="PS52016">
    <property type="entry name" value="TONB_DEPENDENT_REC_3"/>
    <property type="match status" value="1"/>
</dbReference>
<keyword evidence="4 8" id="KW-0812">Transmembrane</keyword>
<evidence type="ECO:0000313" key="12">
    <source>
        <dbReference type="EMBL" id="QIP17303.1"/>
    </source>
</evidence>
<dbReference type="Pfam" id="PF00593">
    <property type="entry name" value="TonB_dep_Rec_b-barrel"/>
    <property type="match status" value="1"/>
</dbReference>
<evidence type="ECO:0000256" key="8">
    <source>
        <dbReference type="PROSITE-ProRule" id="PRU01360"/>
    </source>
</evidence>
<dbReference type="SUPFAM" id="SSF49464">
    <property type="entry name" value="Carboxypeptidase regulatory domain-like"/>
    <property type="match status" value="1"/>
</dbReference>
<comment type="subcellular location">
    <subcellularLocation>
        <location evidence="1 8">Cell outer membrane</location>
        <topology evidence="1 8">Multi-pass membrane protein</topology>
    </subcellularLocation>
</comment>
<keyword evidence="13" id="KW-1185">Reference proteome</keyword>
<evidence type="ECO:0000256" key="7">
    <source>
        <dbReference type="ARBA" id="ARBA00023237"/>
    </source>
</evidence>
<keyword evidence="6 8" id="KW-0472">Membrane</keyword>
<keyword evidence="7 8" id="KW-0998">Cell outer membrane</keyword>
<keyword evidence="2 8" id="KW-0813">Transport</keyword>
<name>A0A6G9AYM8_9BACT</name>
<feature type="domain" description="TonB-dependent receptor-like beta-barrel" evidence="10">
    <location>
        <begin position="531"/>
        <end position="1078"/>
    </location>
</feature>
<dbReference type="AlphaFoldDB" id="A0A6G9AYM8"/>
<sequence>MKKLGKLFTLTTIMKITCVQLILAVVFAGLTMARNGMAQDLLNRQVSVQFDHKDLKTVLRRIEKAANVKFTYVPQLIETENKVSIRATNDRLEVVLDRLLKPLNISYQISGNYIVLRRETSRVDNTPVPTESLRVDDLIVTGTITDEKGVTLPGVSVLLKGTQRGTVTDGNGAFRLAVPTNSAILVFSFVGYVPQEVAIGNRTSFDIQLALDNKALGEVVVVGYGTRTKTSLTGSIASIKADELKVTPVANLAQGIQGRVSGLDMRQNSGTPGGNISVRIRGTNSINGTSEPLYVIDGIQISATSAVNAANPLSQINPSDIESVEVLKDASATAIYGARAANGVVLITTKRGKDGVTNVSYDAYVGQQETTRKLGILNATQFAQLENDTYSPTVIYPNPGSAGQGTNYLDLIFRKALIQNHQLSVTSGNNKTQIAVGANYFSQDGIIKNTDYKRYAFRANIDHRISDRIKVGTSLYYTVTDEDRLNAGGTGVNVTSAREGILGRAVAAPPTLLPFRPDGSVYSFADQFNGRYRETVNPMGELAKKNYTNSNRLLGNLYLDITLTKGLTYRASFNADLTSSLQELYSPRSIVDSISLGNASAVNGSASNNSAYVKTLLHESILTYKNVFGQHHAINATVVYGTQSEILQNNNQTASGFGNDFTENWSTSNATVYALSSFRNKSNLVSYLGRIGYGYKDRYFLDLTARVDGSSKFGANNKYGFFPAISGAWRIIEEDFMKPVTFITDLKLRASYGITGNAGAIGPYQSLATVSGQGYNYNFNNTVLTGINPSGIANPDLKWEQATQLDIGLDLAFLNNRLTVVADYYHKRTDNLLFTKAVPMSSGYTTITGNYGSIENKGIELGVSAKILTGTVKWEASGNITFNSNKVLALDGIQNELALSSYSLLKVGYPLGIYRTYILDGINQTGETFLPGYDARTGGFKIKDVNNDGKISTDDQVIVGNAQPKYFFGFSSSVKYKNFELSGFLQGIQGSRLFNGFRFTFETPSGQVNLLEGMANRWSATNPNNEYVKPAQGTNLPVGDRWVEDNSYVRVKNLTLAYNIPRVKFSKGIRAYVSGNNLFTITNYQGWDPESNNYGSSNALFYDNGTYPAAKSYVIGLQCTF</sequence>
<evidence type="ECO:0000259" key="11">
    <source>
        <dbReference type="Pfam" id="PF07715"/>
    </source>
</evidence>
<dbReference type="SUPFAM" id="SSF56935">
    <property type="entry name" value="Porins"/>
    <property type="match status" value="1"/>
</dbReference>
<evidence type="ECO:0000256" key="9">
    <source>
        <dbReference type="RuleBase" id="RU003357"/>
    </source>
</evidence>
<dbReference type="KEGG" id="spib:G8759_34010"/>
<protein>
    <submittedName>
        <fullName evidence="12">TonB-dependent receptor</fullName>
    </submittedName>
</protein>
<evidence type="ECO:0000256" key="2">
    <source>
        <dbReference type="ARBA" id="ARBA00022448"/>
    </source>
</evidence>
<evidence type="ECO:0000256" key="4">
    <source>
        <dbReference type="ARBA" id="ARBA00022692"/>
    </source>
</evidence>
<evidence type="ECO:0000259" key="10">
    <source>
        <dbReference type="Pfam" id="PF00593"/>
    </source>
</evidence>
<evidence type="ECO:0000256" key="6">
    <source>
        <dbReference type="ARBA" id="ARBA00023136"/>
    </source>
</evidence>
<evidence type="ECO:0000313" key="13">
    <source>
        <dbReference type="Proteomes" id="UP000501802"/>
    </source>
</evidence>
<organism evidence="12 13">
    <name type="scientific">Spirosoma aureum</name>
    <dbReference type="NCBI Taxonomy" id="2692134"/>
    <lineage>
        <taxon>Bacteria</taxon>
        <taxon>Pseudomonadati</taxon>
        <taxon>Bacteroidota</taxon>
        <taxon>Cytophagia</taxon>
        <taxon>Cytophagales</taxon>
        <taxon>Cytophagaceae</taxon>
        <taxon>Spirosoma</taxon>
    </lineage>
</organism>
<evidence type="ECO:0000256" key="5">
    <source>
        <dbReference type="ARBA" id="ARBA00023077"/>
    </source>
</evidence>
<keyword evidence="3 8" id="KW-1134">Transmembrane beta strand</keyword>
<keyword evidence="5 9" id="KW-0798">TonB box</keyword>
<dbReference type="FunFam" id="2.170.130.10:FF:000008">
    <property type="entry name" value="SusC/RagA family TonB-linked outer membrane protein"/>
    <property type="match status" value="1"/>
</dbReference>
<feature type="domain" description="TonB-dependent receptor plug" evidence="11">
    <location>
        <begin position="229"/>
        <end position="344"/>
    </location>
</feature>
<dbReference type="NCBIfam" id="TIGR04057">
    <property type="entry name" value="SusC_RagA_signa"/>
    <property type="match status" value="1"/>
</dbReference>
<dbReference type="InterPro" id="IPR037066">
    <property type="entry name" value="Plug_dom_sf"/>
</dbReference>
<reference evidence="12 13" key="1">
    <citation type="submission" date="2020-03" db="EMBL/GenBank/DDBJ databases">
        <authorList>
            <person name="Kim M.K."/>
        </authorList>
    </citation>
    <scope>NUCLEOTIDE SEQUENCE [LARGE SCALE GENOMIC DNA]</scope>
    <source>
        <strain evidence="12 13">BT328</strain>
    </source>
</reference>
<dbReference type="Gene3D" id="2.170.130.10">
    <property type="entry name" value="TonB-dependent receptor, plug domain"/>
    <property type="match status" value="1"/>
</dbReference>
<dbReference type="Pfam" id="PF07715">
    <property type="entry name" value="Plug"/>
    <property type="match status" value="1"/>
</dbReference>
<accession>A0A6G9AYM8</accession>
<dbReference type="InterPro" id="IPR039426">
    <property type="entry name" value="TonB-dep_rcpt-like"/>
</dbReference>
<keyword evidence="12" id="KW-0675">Receptor</keyword>
<dbReference type="Pfam" id="PF13715">
    <property type="entry name" value="CarbopepD_reg_2"/>
    <property type="match status" value="1"/>
</dbReference>
<dbReference type="InterPro" id="IPR000531">
    <property type="entry name" value="Beta-barrel_TonB"/>
</dbReference>
<dbReference type="Proteomes" id="UP000501802">
    <property type="component" value="Chromosome"/>
</dbReference>
<proteinExistence type="inferred from homology"/>
<dbReference type="InterPro" id="IPR023996">
    <property type="entry name" value="TonB-dep_OMP_SusC/RagA"/>
</dbReference>
<dbReference type="Gene3D" id="2.40.170.20">
    <property type="entry name" value="TonB-dependent receptor, beta-barrel domain"/>
    <property type="match status" value="1"/>
</dbReference>
<evidence type="ECO:0000256" key="3">
    <source>
        <dbReference type="ARBA" id="ARBA00022452"/>
    </source>
</evidence>
<gene>
    <name evidence="12" type="ORF">G8759_34010</name>
</gene>
<dbReference type="EMBL" id="CP050063">
    <property type="protein sequence ID" value="QIP17303.1"/>
    <property type="molecule type" value="Genomic_DNA"/>
</dbReference>
<dbReference type="InterPro" id="IPR023997">
    <property type="entry name" value="TonB-dep_OMP_SusC/RagA_CS"/>
</dbReference>